<dbReference type="OrthoDB" id="2428500at2759"/>
<keyword evidence="3" id="KW-1185">Reference proteome</keyword>
<evidence type="ECO:0000313" key="2">
    <source>
        <dbReference type="EMBL" id="CDH61152.1"/>
    </source>
</evidence>
<evidence type="ECO:0000259" key="1">
    <source>
        <dbReference type="Pfam" id="PF13358"/>
    </source>
</evidence>
<dbReference type="InterPro" id="IPR036397">
    <property type="entry name" value="RNaseH_sf"/>
</dbReference>
<accession>A0A068SH34</accession>
<protein>
    <recommendedName>
        <fullName evidence="1">Tc1-like transposase DDE domain-containing protein</fullName>
    </recommendedName>
</protein>
<dbReference type="EMBL" id="CBTN010000144">
    <property type="protein sequence ID" value="CDH61152.1"/>
    <property type="molecule type" value="Genomic_DNA"/>
</dbReference>
<feature type="domain" description="Tc1-like transposase DDE" evidence="1">
    <location>
        <begin position="2"/>
        <end position="113"/>
    </location>
</feature>
<gene>
    <name evidence="2" type="ORF">LCOR_11931.1</name>
</gene>
<dbReference type="Pfam" id="PF13358">
    <property type="entry name" value="DDE_3"/>
    <property type="match status" value="1"/>
</dbReference>
<evidence type="ECO:0000313" key="3">
    <source>
        <dbReference type="Proteomes" id="UP000027586"/>
    </source>
</evidence>
<comment type="caution">
    <text evidence="2">The sequence shown here is derived from an EMBL/GenBank/DDBJ whole genome shotgun (WGS) entry which is preliminary data.</text>
</comment>
<reference evidence="2" key="1">
    <citation type="submission" date="2013-08" db="EMBL/GenBank/DDBJ databases">
        <title>Gene expansion shapes genome architecture in the human pathogen Lichtheimia corymbifera: an evolutionary genomics analysis in the ancient terrestrial Mucorales (Mucoromycotina).</title>
        <authorList>
            <person name="Schwartze V.U."/>
            <person name="Winter S."/>
            <person name="Shelest E."/>
            <person name="Marcet-Houben M."/>
            <person name="Horn F."/>
            <person name="Wehner S."/>
            <person name="Hoffmann K."/>
            <person name="Riege K."/>
            <person name="Sammeth M."/>
            <person name="Nowrousian M."/>
            <person name="Valiante V."/>
            <person name="Linde J."/>
            <person name="Jacobsen I.D."/>
            <person name="Marz M."/>
            <person name="Brakhage A.A."/>
            <person name="Gabaldon T."/>
            <person name="Bocker S."/>
            <person name="Voigt K."/>
        </authorList>
    </citation>
    <scope>NUCLEOTIDE SEQUENCE [LARGE SCALE GENOMIC DNA]</scope>
    <source>
        <strain evidence="2">FSU 9682</strain>
    </source>
</reference>
<sequence length="114" mass="12902">MRRNYAWSEAGKPAHVQVPTLRAPSTTLLAAISNAGLIEAAIKVCPKNMKRTKGVRRGTTSTDFLVFVGQVMDRLDEQGRHGWYLIFDNAPIHTPKFIQEEVEKRGYHMVLLPR</sequence>
<organism evidence="2 3">
    <name type="scientific">Lichtheimia corymbifera JMRC:FSU:9682</name>
    <dbReference type="NCBI Taxonomy" id="1263082"/>
    <lineage>
        <taxon>Eukaryota</taxon>
        <taxon>Fungi</taxon>
        <taxon>Fungi incertae sedis</taxon>
        <taxon>Mucoromycota</taxon>
        <taxon>Mucoromycotina</taxon>
        <taxon>Mucoromycetes</taxon>
        <taxon>Mucorales</taxon>
        <taxon>Lichtheimiaceae</taxon>
        <taxon>Lichtheimia</taxon>
    </lineage>
</organism>
<dbReference type="Proteomes" id="UP000027586">
    <property type="component" value="Unassembled WGS sequence"/>
</dbReference>
<dbReference type="GO" id="GO:0003676">
    <property type="term" value="F:nucleic acid binding"/>
    <property type="evidence" value="ECO:0007669"/>
    <property type="project" value="InterPro"/>
</dbReference>
<dbReference type="VEuPathDB" id="FungiDB:LCOR_11931.1"/>
<proteinExistence type="predicted"/>
<dbReference type="Gene3D" id="3.30.420.10">
    <property type="entry name" value="Ribonuclease H-like superfamily/Ribonuclease H"/>
    <property type="match status" value="1"/>
</dbReference>
<dbReference type="AlphaFoldDB" id="A0A068SH34"/>
<dbReference type="InterPro" id="IPR038717">
    <property type="entry name" value="Tc1-like_DDE_dom"/>
</dbReference>
<name>A0A068SH34_9FUNG</name>